<dbReference type="GO" id="GO:0016757">
    <property type="term" value="F:glycosyltransferase activity"/>
    <property type="evidence" value="ECO:0007669"/>
    <property type="project" value="UniProtKB-KW"/>
</dbReference>
<dbReference type="CDD" id="cd03801">
    <property type="entry name" value="GT4_PimA-like"/>
    <property type="match status" value="1"/>
</dbReference>
<gene>
    <name evidence="4" type="ORF">AWB90_23860</name>
</gene>
<keyword evidence="2" id="KW-0808">Transferase</keyword>
<dbReference type="OrthoDB" id="9787111at2"/>
<dbReference type="GO" id="GO:0008610">
    <property type="term" value="P:lipid biosynthetic process"/>
    <property type="evidence" value="ECO:0007669"/>
    <property type="project" value="UniProtKB-ARBA"/>
</dbReference>
<protein>
    <recommendedName>
        <fullName evidence="3">Glycosyltransferase subfamily 4-like N-terminal domain-containing protein</fullName>
    </recommendedName>
</protein>
<dbReference type="Gene3D" id="3.40.50.2000">
    <property type="entry name" value="Glycogen Phosphorylase B"/>
    <property type="match status" value="2"/>
</dbReference>
<evidence type="ECO:0000259" key="3">
    <source>
        <dbReference type="Pfam" id="PF13439"/>
    </source>
</evidence>
<dbReference type="STRING" id="767916.AWB91_12635"/>
<dbReference type="SUPFAM" id="SSF53756">
    <property type="entry name" value="UDP-Glycosyltransferase/glycogen phosphorylase"/>
    <property type="match status" value="1"/>
</dbReference>
<proteinExistence type="predicted"/>
<evidence type="ECO:0000313" key="5">
    <source>
        <dbReference type="Proteomes" id="UP000193285"/>
    </source>
</evidence>
<accession>A0A1X2A4H1</accession>
<dbReference type="PANTHER" id="PTHR45947:SF13">
    <property type="entry name" value="TRANSFERASE"/>
    <property type="match status" value="1"/>
</dbReference>
<organism evidence="4 5">
    <name type="scientific">Mycobacterium paraense</name>
    <dbReference type="NCBI Taxonomy" id="767916"/>
    <lineage>
        <taxon>Bacteria</taxon>
        <taxon>Bacillati</taxon>
        <taxon>Actinomycetota</taxon>
        <taxon>Actinomycetes</taxon>
        <taxon>Mycobacteriales</taxon>
        <taxon>Mycobacteriaceae</taxon>
        <taxon>Mycobacterium</taxon>
        <taxon>Mycobacterium simiae complex</taxon>
    </lineage>
</organism>
<evidence type="ECO:0000313" key="4">
    <source>
        <dbReference type="EMBL" id="ORW38327.1"/>
    </source>
</evidence>
<dbReference type="PANTHER" id="PTHR45947">
    <property type="entry name" value="SULFOQUINOVOSYL TRANSFERASE SQD2"/>
    <property type="match status" value="1"/>
</dbReference>
<dbReference type="Pfam" id="PF13439">
    <property type="entry name" value="Glyco_transf_4"/>
    <property type="match status" value="1"/>
</dbReference>
<keyword evidence="1" id="KW-0328">Glycosyltransferase</keyword>
<dbReference type="InterPro" id="IPR028098">
    <property type="entry name" value="Glyco_trans_4-like_N"/>
</dbReference>
<dbReference type="GO" id="GO:1901137">
    <property type="term" value="P:carbohydrate derivative biosynthetic process"/>
    <property type="evidence" value="ECO:0007669"/>
    <property type="project" value="UniProtKB-ARBA"/>
</dbReference>
<dbReference type="EMBL" id="LQPN01000072">
    <property type="protein sequence ID" value="ORW38327.1"/>
    <property type="molecule type" value="Genomic_DNA"/>
</dbReference>
<sequence length="419" mass="45451">MRIFEATDCYPPPLVGGRDLAVQLLSRELARRGHEVDVLTLAGPKGSRTERDGDVRVHRMAGWGRVLNSLYVDPEKPFHPTLPDPGLVRAIARLIEERQPDIVHVHSWLLYSLLPLLPSAKTRLVVWLHDYGFVCPRVGYVHRGSVCTGPAYTKCLSCSREQYGAAKGFALTTGLAAMKPWRGRVDRYVANSRFVADASAPLVAGRGQSIDIIPPFVPDEAFHAARGPRPAFVPPEGDYLMFAGALGPHKGIDVLLEAWSGLRNRPPLVLAGIRRFDTPTSFPSGVIAADDVLPREEVLRAWCHCLAAVVPSVWPEPFGLVAAEAMAAGKPVVASAVGGLAELVQDGITGIQVPPGDVAALRNALERIVADAPLRARLGEAGRDRAIAYSSDVVVGAWERMFHDVLETRTHGSRTRVPE</sequence>
<reference evidence="4 5" key="1">
    <citation type="journal article" date="2015" name="Emerg. Microbes Infect.">
        <title>Characterization of 17 strains belonging to the Mycobacterium simiae complex and description of Mycobacterium paraense sp. nov.</title>
        <authorList>
            <person name="Fusco da Costa A.R."/>
            <person name="Fedrizzi T."/>
            <person name="Lopes M.L."/>
            <person name="Pecorari M."/>
            <person name="Oliveira da Costa W.L."/>
            <person name="Giacobazzi E."/>
            <person name="da Costa Bahia J.R."/>
            <person name="De Sanctis V."/>
            <person name="Batista Lima K.V."/>
            <person name="Bertorelli R."/>
            <person name="Grottola A."/>
            <person name="Fabio A."/>
            <person name="Mariottini A."/>
            <person name="Ferretti P."/>
            <person name="Di Leva F."/>
            <person name="Fregni Serpini G."/>
            <person name="Tagliazucchi S."/>
            <person name="Rumpianesi F."/>
            <person name="Jousson O."/>
            <person name="Segata N."/>
            <person name="Tortoli E."/>
        </authorList>
    </citation>
    <scope>NUCLEOTIDE SEQUENCE [LARGE SCALE GENOMIC DNA]</scope>
    <source>
        <strain evidence="4 5">IEC33</strain>
    </source>
</reference>
<evidence type="ECO:0000256" key="2">
    <source>
        <dbReference type="ARBA" id="ARBA00022679"/>
    </source>
</evidence>
<dbReference type="InterPro" id="IPR050194">
    <property type="entry name" value="Glycosyltransferase_grp1"/>
</dbReference>
<feature type="domain" description="Glycosyltransferase subfamily 4-like N-terminal" evidence="3">
    <location>
        <begin position="21"/>
        <end position="219"/>
    </location>
</feature>
<evidence type="ECO:0000256" key="1">
    <source>
        <dbReference type="ARBA" id="ARBA00022676"/>
    </source>
</evidence>
<name>A0A1X2A4H1_9MYCO</name>
<dbReference type="GO" id="GO:1903509">
    <property type="term" value="P:liposaccharide metabolic process"/>
    <property type="evidence" value="ECO:0007669"/>
    <property type="project" value="UniProtKB-ARBA"/>
</dbReference>
<dbReference type="Pfam" id="PF13692">
    <property type="entry name" value="Glyco_trans_1_4"/>
    <property type="match status" value="1"/>
</dbReference>
<dbReference type="Proteomes" id="UP000193285">
    <property type="component" value="Unassembled WGS sequence"/>
</dbReference>
<comment type="caution">
    <text evidence="4">The sequence shown here is derived from an EMBL/GenBank/DDBJ whole genome shotgun (WGS) entry which is preliminary data.</text>
</comment>
<dbReference type="AlphaFoldDB" id="A0A1X2A4H1"/>
<dbReference type="RefSeq" id="WP_085246172.1">
    <property type="nucleotide sequence ID" value="NZ_LQPN01000072.1"/>
</dbReference>